<dbReference type="AlphaFoldDB" id="A0A815PEC2"/>
<organism evidence="2 3">
    <name type="scientific">Rotaria sordida</name>
    <dbReference type="NCBI Taxonomy" id="392033"/>
    <lineage>
        <taxon>Eukaryota</taxon>
        <taxon>Metazoa</taxon>
        <taxon>Spiralia</taxon>
        <taxon>Gnathifera</taxon>
        <taxon>Rotifera</taxon>
        <taxon>Eurotatoria</taxon>
        <taxon>Bdelloidea</taxon>
        <taxon>Philodinida</taxon>
        <taxon>Philodinidae</taxon>
        <taxon>Rotaria</taxon>
    </lineage>
</organism>
<dbReference type="PANTHER" id="PTHR45737">
    <property type="entry name" value="VON WILLEBRAND FACTOR A DOMAIN-CONTAINING PROTEIN 5A"/>
    <property type="match status" value="1"/>
</dbReference>
<comment type="caution">
    <text evidence="2">The sequence shown here is derived from an EMBL/GenBank/DDBJ whole genome shotgun (WGS) entry which is preliminary data.</text>
</comment>
<name>A0A815PEC2_9BILA</name>
<sequence length="405" mass="46401">MSLRTNYDNSRTSFPMYFGQRTKFGDAASTPLKMIKLQVEQQVNAKFPLIHQVATTMTFKNEHNRILEGALEFTLPETATICGFGLDVDGVVVEKEKARVTFEKEVRKGIDPVLVEMIKGNVFRTRVYPMPVGSTRIVRITYQDQAQMENDHFLFHIPIYFNTTLENLNISLICTHASTDCQPQFLSKVKFQQNFVNSNGRYCFESHQVNVKSSQDEQSVTYMLKNLTPRQLIHSVEIDPDDHSQAYFALCYVPPLLQTNNIVPNSQNSMSICILWDASLSRANLENHNHEISMLKMILNTWKLNGNLTIVVFRNELEEPCSFNLQEQDYWSQLDHFLTNLSYDGATNLFQLATLSTTIPNTTHYFLFSDCLSTIGNDEPTLLNNLTTKPIWIFNANSAPEPIFH</sequence>
<evidence type="ECO:0000313" key="3">
    <source>
        <dbReference type="Proteomes" id="UP000663864"/>
    </source>
</evidence>
<feature type="domain" description="VIT" evidence="1">
    <location>
        <begin position="21"/>
        <end position="144"/>
    </location>
</feature>
<evidence type="ECO:0000259" key="1">
    <source>
        <dbReference type="PROSITE" id="PS51468"/>
    </source>
</evidence>
<dbReference type="Pfam" id="PF08487">
    <property type="entry name" value="VIT"/>
    <property type="match status" value="1"/>
</dbReference>
<dbReference type="PANTHER" id="PTHR45737:SF6">
    <property type="entry name" value="VON WILLEBRAND FACTOR A DOMAIN-CONTAINING PROTEIN 5A"/>
    <property type="match status" value="1"/>
</dbReference>
<protein>
    <recommendedName>
        <fullName evidence="1">VIT domain-containing protein</fullName>
    </recommendedName>
</protein>
<dbReference type="PROSITE" id="PS51468">
    <property type="entry name" value="VIT"/>
    <property type="match status" value="1"/>
</dbReference>
<gene>
    <name evidence="2" type="ORF">ZHD862_LOCUS35147</name>
</gene>
<dbReference type="SMART" id="SM00609">
    <property type="entry name" value="VIT"/>
    <property type="match status" value="1"/>
</dbReference>
<dbReference type="EMBL" id="CAJNOT010004878">
    <property type="protein sequence ID" value="CAF1448229.1"/>
    <property type="molecule type" value="Genomic_DNA"/>
</dbReference>
<reference evidence="2" key="1">
    <citation type="submission" date="2021-02" db="EMBL/GenBank/DDBJ databases">
        <authorList>
            <person name="Nowell W R."/>
        </authorList>
    </citation>
    <scope>NUCLEOTIDE SEQUENCE</scope>
</reference>
<accession>A0A815PEC2</accession>
<proteinExistence type="predicted"/>
<evidence type="ECO:0000313" key="2">
    <source>
        <dbReference type="EMBL" id="CAF1448229.1"/>
    </source>
</evidence>
<dbReference type="InterPro" id="IPR013694">
    <property type="entry name" value="VIT"/>
</dbReference>
<dbReference type="Proteomes" id="UP000663864">
    <property type="component" value="Unassembled WGS sequence"/>
</dbReference>